<dbReference type="AlphaFoldDB" id="A0AB39TA71"/>
<proteinExistence type="predicted"/>
<organism evidence="1">
    <name type="scientific">Streptomyces sp. R44</name>
    <dbReference type="NCBI Taxonomy" id="3238633"/>
    <lineage>
        <taxon>Bacteria</taxon>
        <taxon>Bacillati</taxon>
        <taxon>Actinomycetota</taxon>
        <taxon>Actinomycetes</taxon>
        <taxon>Kitasatosporales</taxon>
        <taxon>Streptomycetaceae</taxon>
        <taxon>Streptomyces</taxon>
    </lineage>
</organism>
<protein>
    <submittedName>
        <fullName evidence="1">Uncharacterized protein</fullName>
    </submittedName>
</protein>
<name>A0AB39TA71_9ACTN</name>
<dbReference type="RefSeq" id="WP_369149070.1">
    <property type="nucleotide sequence ID" value="NZ_CP163444.1"/>
</dbReference>
<evidence type="ECO:0000313" key="1">
    <source>
        <dbReference type="EMBL" id="XDQ76453.1"/>
    </source>
</evidence>
<gene>
    <name evidence="1" type="ORF">AB5J54_40710</name>
</gene>
<dbReference type="EMBL" id="CP163444">
    <property type="protein sequence ID" value="XDQ76453.1"/>
    <property type="molecule type" value="Genomic_DNA"/>
</dbReference>
<reference evidence="1" key="1">
    <citation type="submission" date="2024-07" db="EMBL/GenBank/DDBJ databases">
        <authorList>
            <person name="Yu S.T."/>
        </authorList>
    </citation>
    <scope>NUCLEOTIDE SEQUENCE</scope>
    <source>
        <strain evidence="1">R44</strain>
    </source>
</reference>
<sequence>MTEHLNKLVAEAEQWRRDHPWLSRWYGLRRRTGKAWRWLKRQPRHRWERARRGFSYMDAWGFDLYIAGVIADACDHLRKVRHGRPVDMTEAEWDAYLDSVAGPLHRYGDGDPDATYDEDAAAYTDAVAAMHRFADKFGSFWD</sequence>
<accession>A0AB39TA71</accession>